<dbReference type="OrthoDB" id="9770043at2"/>
<organism evidence="4 5">
    <name type="scientific">Achromobacter aloeverae</name>
    <dbReference type="NCBI Taxonomy" id="1750518"/>
    <lineage>
        <taxon>Bacteria</taxon>
        <taxon>Pseudomonadati</taxon>
        <taxon>Pseudomonadota</taxon>
        <taxon>Betaproteobacteria</taxon>
        <taxon>Burkholderiales</taxon>
        <taxon>Alcaligenaceae</taxon>
        <taxon>Achromobacter</taxon>
    </lineage>
</organism>
<gene>
    <name evidence="4" type="ORF">C7R54_16520</name>
</gene>
<feature type="domain" description="Glucose/Sorbosone dehydrogenase" evidence="3">
    <location>
        <begin position="70"/>
        <end position="399"/>
    </location>
</feature>
<dbReference type="Proteomes" id="UP000290849">
    <property type="component" value="Unassembled WGS sequence"/>
</dbReference>
<dbReference type="InterPro" id="IPR011041">
    <property type="entry name" value="Quinoprot_gluc/sorb_DH_b-prop"/>
</dbReference>
<evidence type="ECO:0000259" key="3">
    <source>
        <dbReference type="Pfam" id="PF07995"/>
    </source>
</evidence>
<keyword evidence="2" id="KW-0732">Signal</keyword>
<feature type="compositionally biased region" description="Pro residues" evidence="1">
    <location>
        <begin position="1"/>
        <end position="19"/>
    </location>
</feature>
<comment type="caution">
    <text evidence="4">The sequence shown here is derived from an EMBL/GenBank/DDBJ whole genome shotgun (WGS) entry which is preliminary data.</text>
</comment>
<dbReference type="AlphaFoldDB" id="A0A4Q1HJB6"/>
<feature type="signal peptide" evidence="2">
    <location>
        <begin position="1"/>
        <end position="44"/>
    </location>
</feature>
<accession>A0A4Q1HJB6</accession>
<dbReference type="Gene3D" id="2.120.10.30">
    <property type="entry name" value="TolB, C-terminal domain"/>
    <property type="match status" value="1"/>
</dbReference>
<evidence type="ECO:0000256" key="1">
    <source>
        <dbReference type="SAM" id="MobiDB-lite"/>
    </source>
</evidence>
<sequence>MPAPSRLPRPPAPLSPRQPPGARWRRRLAGAALLVATLCAASLAAPPRNEGSRPYDKSHPFTVRSVATFDLPWALAFLPDGRMLVTEKTGQLYVVTAQGAKRRIAGVPAVTYSGQNGLLDVALSPAWRDDQAIYLTYVEAGTGANLALARARLDLDGAALRDLRVIWRATPDGNPRGGGKGGQPGGIIAFSPDGRYLFLTSGDRMRPETAQDNDLPLGKVLRMFPDGGTPPDNPWAEAGGARALMWTMGHRNPYGLAYAPDGRLWLHEMGPMGGDKLSVEAPGKNHGWPVVSYGDNYNGTPIPRPPTHPEFQEPVLYWTPVIAPAGMIFYRGDMFPQWRGSAFIGALRAQALVRVAFDGQGGAREANRWNMGARIRAVAEGPDGALWLLEDSSEGRLLRLTPAQEQ</sequence>
<dbReference type="Pfam" id="PF07995">
    <property type="entry name" value="GSDH"/>
    <property type="match status" value="1"/>
</dbReference>
<dbReference type="PANTHER" id="PTHR19328:SF75">
    <property type="entry name" value="ALDOSE SUGAR DEHYDROGENASE YLII"/>
    <property type="match status" value="1"/>
</dbReference>
<evidence type="ECO:0000256" key="2">
    <source>
        <dbReference type="SAM" id="SignalP"/>
    </source>
</evidence>
<evidence type="ECO:0000313" key="4">
    <source>
        <dbReference type="EMBL" id="RXN88239.1"/>
    </source>
</evidence>
<protein>
    <submittedName>
        <fullName evidence="4">Dehydrogenase</fullName>
    </submittedName>
</protein>
<reference evidence="4 5" key="1">
    <citation type="journal article" date="2017" name="Int. J. Syst. Evol. Microbiol.">
        <title>Achromobacter aloeverae sp. nov., isolated from the root of Aloe vera (L.) Burm.f.</title>
        <authorList>
            <person name="Kuncharoen N."/>
            <person name="Muramatsu Y."/>
            <person name="Shibata C."/>
            <person name="Kamakura Y."/>
            <person name="Nakagawa Y."/>
            <person name="Tanasupawat S."/>
        </authorList>
    </citation>
    <scope>NUCLEOTIDE SEQUENCE [LARGE SCALE GENOMIC DNA]</scope>
    <source>
        <strain evidence="4 5">AVA-1</strain>
    </source>
</reference>
<dbReference type="InterPro" id="IPR012938">
    <property type="entry name" value="Glc/Sorbosone_DH"/>
</dbReference>
<dbReference type="InterPro" id="IPR011042">
    <property type="entry name" value="6-blade_b-propeller_TolB-like"/>
</dbReference>
<dbReference type="SUPFAM" id="SSF50952">
    <property type="entry name" value="Soluble quinoprotein glucose dehydrogenase"/>
    <property type="match status" value="1"/>
</dbReference>
<proteinExistence type="predicted"/>
<feature type="region of interest" description="Disordered" evidence="1">
    <location>
        <begin position="1"/>
        <end position="22"/>
    </location>
</feature>
<keyword evidence="5" id="KW-1185">Reference proteome</keyword>
<evidence type="ECO:0000313" key="5">
    <source>
        <dbReference type="Proteomes" id="UP000290849"/>
    </source>
</evidence>
<dbReference type="EMBL" id="PYAL01000004">
    <property type="protein sequence ID" value="RXN88239.1"/>
    <property type="molecule type" value="Genomic_DNA"/>
</dbReference>
<name>A0A4Q1HJB6_9BURK</name>
<dbReference type="PANTHER" id="PTHR19328">
    <property type="entry name" value="HEDGEHOG-INTERACTING PROTEIN"/>
    <property type="match status" value="1"/>
</dbReference>
<feature type="chain" id="PRO_5020421560" evidence="2">
    <location>
        <begin position="45"/>
        <end position="406"/>
    </location>
</feature>